<keyword evidence="3" id="KW-0804">Transcription</keyword>
<evidence type="ECO:0000259" key="4">
    <source>
        <dbReference type="PROSITE" id="PS50949"/>
    </source>
</evidence>
<protein>
    <submittedName>
        <fullName evidence="5">FadR family transcriptional regulator</fullName>
    </submittedName>
</protein>
<keyword evidence="2" id="KW-0238">DNA-binding</keyword>
<dbReference type="EMBL" id="SMKA01000129">
    <property type="protein sequence ID" value="TDC25059.1"/>
    <property type="molecule type" value="Genomic_DNA"/>
</dbReference>
<name>A0A4R4PSB0_9ACTN</name>
<dbReference type="Gene3D" id="1.20.120.530">
    <property type="entry name" value="GntR ligand-binding domain-like"/>
    <property type="match status" value="1"/>
</dbReference>
<dbReference type="SMART" id="SM00345">
    <property type="entry name" value="HTH_GNTR"/>
    <property type="match status" value="1"/>
</dbReference>
<evidence type="ECO:0000313" key="6">
    <source>
        <dbReference type="Proteomes" id="UP000295075"/>
    </source>
</evidence>
<dbReference type="SMART" id="SM00895">
    <property type="entry name" value="FCD"/>
    <property type="match status" value="1"/>
</dbReference>
<dbReference type="RefSeq" id="WP_132410467.1">
    <property type="nucleotide sequence ID" value="NZ_SMKA01000129.1"/>
</dbReference>
<comment type="caution">
    <text evidence="5">The sequence shown here is derived from an EMBL/GenBank/DDBJ whole genome shotgun (WGS) entry which is preliminary data.</text>
</comment>
<sequence length="240" mass="25882">MNDMPTYRPGYEVVAEQLLGYIAEQGLRPGDRLPTEKGLAEILGTGRSVTREAIKVLAAVGRVAVRKGAGIYVSVPSNPDADNQVGYFQPTDLAHVAMLFDHRRLIEAESARLAATLARPAQVRTIRAAAEASVAAHGDHVAFQEQDRLFHDAVAEASANVFLQAAVTSLRDFKEQSDRLLFAGGLPGSLEVAAQQHVHIAEAIAAGDPDKASTAMIQHIDTTQSQFEQRIRDRLKAGPQ</sequence>
<dbReference type="InterPro" id="IPR000524">
    <property type="entry name" value="Tscrpt_reg_HTH_GntR"/>
</dbReference>
<accession>A0A4R4PSB0</accession>
<dbReference type="InterPro" id="IPR011711">
    <property type="entry name" value="GntR_C"/>
</dbReference>
<dbReference type="InterPro" id="IPR036388">
    <property type="entry name" value="WH-like_DNA-bd_sf"/>
</dbReference>
<evidence type="ECO:0000313" key="5">
    <source>
        <dbReference type="EMBL" id="TDC25059.1"/>
    </source>
</evidence>
<reference evidence="5 6" key="1">
    <citation type="submission" date="2019-03" db="EMBL/GenBank/DDBJ databases">
        <title>Draft genome sequences of novel Actinobacteria.</title>
        <authorList>
            <person name="Sahin N."/>
            <person name="Ay H."/>
            <person name="Saygin H."/>
        </authorList>
    </citation>
    <scope>NUCLEOTIDE SEQUENCE [LARGE SCALE GENOMIC DNA]</scope>
    <source>
        <strain evidence="5 6">JCM 30547</strain>
    </source>
</reference>
<dbReference type="Proteomes" id="UP000295075">
    <property type="component" value="Unassembled WGS sequence"/>
</dbReference>
<evidence type="ECO:0000256" key="2">
    <source>
        <dbReference type="ARBA" id="ARBA00023125"/>
    </source>
</evidence>
<keyword evidence="1" id="KW-0805">Transcription regulation</keyword>
<dbReference type="Pfam" id="PF07729">
    <property type="entry name" value="FCD"/>
    <property type="match status" value="1"/>
</dbReference>
<dbReference type="GO" id="GO:0003677">
    <property type="term" value="F:DNA binding"/>
    <property type="evidence" value="ECO:0007669"/>
    <property type="project" value="UniProtKB-KW"/>
</dbReference>
<dbReference type="PROSITE" id="PS50949">
    <property type="entry name" value="HTH_GNTR"/>
    <property type="match status" value="1"/>
</dbReference>
<feature type="domain" description="HTH gntR-type" evidence="4">
    <location>
        <begin position="8"/>
        <end position="76"/>
    </location>
</feature>
<dbReference type="PANTHER" id="PTHR43537">
    <property type="entry name" value="TRANSCRIPTIONAL REGULATOR, GNTR FAMILY"/>
    <property type="match status" value="1"/>
</dbReference>
<evidence type="ECO:0000256" key="3">
    <source>
        <dbReference type="ARBA" id="ARBA00023163"/>
    </source>
</evidence>
<dbReference type="SUPFAM" id="SSF48008">
    <property type="entry name" value="GntR ligand-binding domain-like"/>
    <property type="match status" value="1"/>
</dbReference>
<dbReference type="OrthoDB" id="3172099at2"/>
<dbReference type="PANTHER" id="PTHR43537:SF5">
    <property type="entry name" value="UXU OPERON TRANSCRIPTIONAL REGULATOR"/>
    <property type="match status" value="1"/>
</dbReference>
<dbReference type="SUPFAM" id="SSF46785">
    <property type="entry name" value="Winged helix' DNA-binding domain"/>
    <property type="match status" value="1"/>
</dbReference>
<dbReference type="CDD" id="cd07377">
    <property type="entry name" value="WHTH_GntR"/>
    <property type="match status" value="1"/>
</dbReference>
<dbReference type="GO" id="GO:0003700">
    <property type="term" value="F:DNA-binding transcription factor activity"/>
    <property type="evidence" value="ECO:0007669"/>
    <property type="project" value="InterPro"/>
</dbReference>
<gene>
    <name evidence="5" type="ORF">E1261_24900</name>
</gene>
<proteinExistence type="predicted"/>
<evidence type="ECO:0000256" key="1">
    <source>
        <dbReference type="ARBA" id="ARBA00023015"/>
    </source>
</evidence>
<dbReference type="AlphaFoldDB" id="A0A4R4PSB0"/>
<dbReference type="Pfam" id="PF00392">
    <property type="entry name" value="GntR"/>
    <property type="match status" value="1"/>
</dbReference>
<organism evidence="5 6">
    <name type="scientific">Kribbella albertanoniae</name>
    <dbReference type="NCBI Taxonomy" id="1266829"/>
    <lineage>
        <taxon>Bacteria</taxon>
        <taxon>Bacillati</taxon>
        <taxon>Actinomycetota</taxon>
        <taxon>Actinomycetes</taxon>
        <taxon>Propionibacteriales</taxon>
        <taxon>Kribbellaceae</taxon>
        <taxon>Kribbella</taxon>
    </lineage>
</organism>
<dbReference type="InterPro" id="IPR008920">
    <property type="entry name" value="TF_FadR/GntR_C"/>
</dbReference>
<dbReference type="InterPro" id="IPR036390">
    <property type="entry name" value="WH_DNA-bd_sf"/>
</dbReference>
<keyword evidence="6" id="KW-1185">Reference proteome</keyword>
<dbReference type="Gene3D" id="1.10.10.10">
    <property type="entry name" value="Winged helix-like DNA-binding domain superfamily/Winged helix DNA-binding domain"/>
    <property type="match status" value="1"/>
</dbReference>